<evidence type="ECO:0000256" key="1">
    <source>
        <dbReference type="ARBA" id="ARBA00006217"/>
    </source>
</evidence>
<dbReference type="CDD" id="cd03378">
    <property type="entry name" value="beta_CA_cladeC"/>
    <property type="match status" value="1"/>
</dbReference>
<comment type="caution">
    <text evidence="9">The sequence shown here is derived from an EMBL/GenBank/DDBJ whole genome shotgun (WGS) entry which is preliminary data.</text>
</comment>
<evidence type="ECO:0000256" key="7">
    <source>
        <dbReference type="ARBA" id="ARBA00048348"/>
    </source>
</evidence>
<keyword evidence="4 8" id="KW-0862">Zinc</keyword>
<gene>
    <name evidence="9" type="ORF">C7B65_01600</name>
</gene>
<dbReference type="GO" id="GO:0015976">
    <property type="term" value="P:carbon utilization"/>
    <property type="evidence" value="ECO:0007669"/>
    <property type="project" value="InterPro"/>
</dbReference>
<evidence type="ECO:0000313" key="9">
    <source>
        <dbReference type="EMBL" id="PSB22125.1"/>
    </source>
</evidence>
<comment type="cofactor">
    <cofactor evidence="8">
        <name>Zn(2+)</name>
        <dbReference type="ChEBI" id="CHEBI:29105"/>
    </cofactor>
    <text evidence="8">Binds 1 zinc ion per subunit.</text>
</comment>
<dbReference type="GO" id="GO:0008270">
    <property type="term" value="F:zinc ion binding"/>
    <property type="evidence" value="ECO:0007669"/>
    <property type="project" value="InterPro"/>
</dbReference>
<comment type="function">
    <text evidence="6">Catalyzes the reversible hydration of carbon dioxide to form bicarbonate.</text>
</comment>
<protein>
    <recommendedName>
        <fullName evidence="2">carbonic anhydrase</fullName>
        <ecNumber evidence="2">4.2.1.1</ecNumber>
    </recommendedName>
</protein>
<accession>A0A2T1DNU7</accession>
<evidence type="ECO:0000256" key="6">
    <source>
        <dbReference type="ARBA" id="ARBA00024993"/>
    </source>
</evidence>
<evidence type="ECO:0000256" key="4">
    <source>
        <dbReference type="ARBA" id="ARBA00022833"/>
    </source>
</evidence>
<proteinExistence type="inferred from homology"/>
<comment type="catalytic activity">
    <reaction evidence="7">
        <text>hydrogencarbonate + H(+) = CO2 + H2O</text>
        <dbReference type="Rhea" id="RHEA:10748"/>
        <dbReference type="ChEBI" id="CHEBI:15377"/>
        <dbReference type="ChEBI" id="CHEBI:15378"/>
        <dbReference type="ChEBI" id="CHEBI:16526"/>
        <dbReference type="ChEBI" id="CHEBI:17544"/>
        <dbReference type="EC" id="4.2.1.1"/>
    </reaction>
</comment>
<evidence type="ECO:0000256" key="3">
    <source>
        <dbReference type="ARBA" id="ARBA00022723"/>
    </source>
</evidence>
<dbReference type="InterPro" id="IPR015892">
    <property type="entry name" value="Carbonic_anhydrase_CS"/>
</dbReference>
<dbReference type="InterPro" id="IPR036874">
    <property type="entry name" value="Carbonic_anhydrase_sf"/>
</dbReference>
<dbReference type="PROSITE" id="PS51318">
    <property type="entry name" value="TAT"/>
    <property type="match status" value="1"/>
</dbReference>
<dbReference type="STRING" id="1920490.GCA_001895925_00868"/>
<dbReference type="SMART" id="SM00947">
    <property type="entry name" value="Pro_CA"/>
    <property type="match status" value="1"/>
</dbReference>
<dbReference type="EC" id="4.2.1.1" evidence="2"/>
<dbReference type="OrthoDB" id="9797527at2"/>
<feature type="binding site" evidence="8">
    <location>
        <position position="149"/>
    </location>
    <ligand>
        <name>Zn(2+)</name>
        <dbReference type="ChEBI" id="CHEBI:29105"/>
    </ligand>
</feature>
<comment type="similarity">
    <text evidence="1">Belongs to the beta-class carbonic anhydrase family.</text>
</comment>
<evidence type="ECO:0000256" key="2">
    <source>
        <dbReference type="ARBA" id="ARBA00012925"/>
    </source>
</evidence>
<dbReference type="FunFam" id="3.40.1050.10:FF:000006">
    <property type="entry name" value="Carbonic anhydrase"/>
    <property type="match status" value="1"/>
</dbReference>
<keyword evidence="5" id="KW-0456">Lyase</keyword>
<reference evidence="9 10" key="2">
    <citation type="submission" date="2018-03" db="EMBL/GenBank/DDBJ databases">
        <title>The ancient ancestry and fast evolution of plastids.</title>
        <authorList>
            <person name="Moore K.R."/>
            <person name="Magnabosco C."/>
            <person name="Momper L."/>
            <person name="Gold D.A."/>
            <person name="Bosak T."/>
            <person name="Fournier G.P."/>
        </authorList>
    </citation>
    <scope>NUCLEOTIDE SEQUENCE [LARGE SCALE GENOMIC DNA]</scope>
    <source>
        <strain evidence="9 10">ULC007</strain>
    </source>
</reference>
<feature type="binding site" evidence="8">
    <location>
        <position position="98"/>
    </location>
    <ligand>
        <name>Zn(2+)</name>
        <dbReference type="ChEBI" id="CHEBI:29105"/>
    </ligand>
</feature>
<feature type="binding site" evidence="8">
    <location>
        <position position="96"/>
    </location>
    <ligand>
        <name>Zn(2+)</name>
        <dbReference type="ChEBI" id="CHEBI:29105"/>
    </ligand>
</feature>
<dbReference type="GO" id="GO:0004089">
    <property type="term" value="F:carbonate dehydratase activity"/>
    <property type="evidence" value="ECO:0007669"/>
    <property type="project" value="UniProtKB-EC"/>
</dbReference>
<dbReference type="InterPro" id="IPR001765">
    <property type="entry name" value="Carbonic_anhydrase"/>
</dbReference>
<dbReference type="Pfam" id="PF00484">
    <property type="entry name" value="Pro_CA"/>
    <property type="match status" value="1"/>
</dbReference>
<dbReference type="EMBL" id="PVWG01000001">
    <property type="protein sequence ID" value="PSB22125.1"/>
    <property type="molecule type" value="Genomic_DNA"/>
</dbReference>
<dbReference type="PROSITE" id="PS00704">
    <property type="entry name" value="PROK_CO2_ANHYDRASE_1"/>
    <property type="match status" value="1"/>
</dbReference>
<sequence length="238" mass="25167">MTIDRFSAKFSRRTFLSVGTGAIAAGLTTNLLIPSQSLAATLTESAITISADQALKLLVKGNQRYVLHKLSYPHADQKRLLEVANGQTPFAVILSCADSRVPPELVFDQGLGDLFVVRVAGNILDNAVLGSIEYAAQNLNVPLVMVLGHERCGAVTAAVKGGKVAAHIDSLVKAIQPAVEQAKGKSGDLLDNAVRANVQLVVEKMSVSEPLASLVENQKLKIVGGRYDLDTGTVEIIA</sequence>
<feature type="binding site" evidence="8">
    <location>
        <position position="152"/>
    </location>
    <ligand>
        <name>Zn(2+)</name>
        <dbReference type="ChEBI" id="CHEBI:29105"/>
    </ligand>
</feature>
<keyword evidence="10" id="KW-1185">Reference proteome</keyword>
<dbReference type="AlphaFoldDB" id="A0A2T1DNU7"/>
<reference evidence="9 10" key="1">
    <citation type="submission" date="2018-02" db="EMBL/GenBank/DDBJ databases">
        <authorList>
            <person name="Cohen D.B."/>
            <person name="Kent A.D."/>
        </authorList>
    </citation>
    <scope>NUCLEOTIDE SEQUENCE [LARGE SCALE GENOMIC DNA]</scope>
    <source>
        <strain evidence="9 10">ULC007</strain>
    </source>
</reference>
<name>A0A2T1DNU7_9CYAN</name>
<evidence type="ECO:0000256" key="8">
    <source>
        <dbReference type="PIRSR" id="PIRSR601765-1"/>
    </source>
</evidence>
<dbReference type="Proteomes" id="UP000238634">
    <property type="component" value="Unassembled WGS sequence"/>
</dbReference>
<evidence type="ECO:0000256" key="5">
    <source>
        <dbReference type="ARBA" id="ARBA00023239"/>
    </source>
</evidence>
<keyword evidence="3 8" id="KW-0479">Metal-binding</keyword>
<dbReference type="Gene3D" id="3.40.1050.10">
    <property type="entry name" value="Carbonic anhydrase"/>
    <property type="match status" value="1"/>
</dbReference>
<dbReference type="SUPFAM" id="SSF53056">
    <property type="entry name" value="beta-carbonic anhydrase, cab"/>
    <property type="match status" value="1"/>
</dbReference>
<dbReference type="InterPro" id="IPR006311">
    <property type="entry name" value="TAT_signal"/>
</dbReference>
<dbReference type="PANTHER" id="PTHR11002:SF79">
    <property type="entry name" value="CARBONIC ANHYDRASE 2"/>
    <property type="match status" value="1"/>
</dbReference>
<organism evidence="9 10">
    <name type="scientific">Phormidesmis priestleyi ULC007</name>
    <dbReference type="NCBI Taxonomy" id="1920490"/>
    <lineage>
        <taxon>Bacteria</taxon>
        <taxon>Bacillati</taxon>
        <taxon>Cyanobacteriota</taxon>
        <taxon>Cyanophyceae</taxon>
        <taxon>Leptolyngbyales</taxon>
        <taxon>Leptolyngbyaceae</taxon>
        <taxon>Phormidesmis</taxon>
    </lineage>
</organism>
<dbReference type="PANTHER" id="PTHR11002">
    <property type="entry name" value="CARBONIC ANHYDRASE"/>
    <property type="match status" value="1"/>
</dbReference>
<dbReference type="RefSeq" id="WP_073069145.1">
    <property type="nucleotide sequence ID" value="NZ_MPPI01000001.1"/>
</dbReference>
<evidence type="ECO:0000313" key="10">
    <source>
        <dbReference type="Proteomes" id="UP000238634"/>
    </source>
</evidence>